<evidence type="ECO:0000259" key="6">
    <source>
        <dbReference type="PROSITE" id="PS51012"/>
    </source>
</evidence>
<dbReference type="PANTHER" id="PTHR43229:SF2">
    <property type="entry name" value="NODULATION PROTEIN J"/>
    <property type="match status" value="1"/>
</dbReference>
<dbReference type="GO" id="GO:0140359">
    <property type="term" value="F:ABC-type transporter activity"/>
    <property type="evidence" value="ECO:0007669"/>
    <property type="project" value="InterPro"/>
</dbReference>
<evidence type="ECO:0000256" key="3">
    <source>
        <dbReference type="ARBA" id="ARBA00022989"/>
    </source>
</evidence>
<keyword evidence="8" id="KW-1185">Reference proteome</keyword>
<proteinExistence type="inferred from homology"/>
<dbReference type="InterPro" id="IPR051784">
    <property type="entry name" value="Nod_factor_ABC_transporter"/>
</dbReference>
<reference evidence="7 8" key="1">
    <citation type="submission" date="2019-04" db="EMBL/GenBank/DDBJ databases">
        <title>Isachenkonia alkalipeptolytica gen. nov. sp. nov. a new anaerobic, alkiliphilic organothrophic bacterium capable to reduce synthesized ferrihydrite isolated from a soda lake.</title>
        <authorList>
            <person name="Toshchakov S.V."/>
            <person name="Zavarzina D.G."/>
            <person name="Zhilina T.N."/>
            <person name="Kostrikina N.A."/>
            <person name="Kublanov I.V."/>
        </authorList>
    </citation>
    <scope>NUCLEOTIDE SEQUENCE [LARGE SCALE GENOMIC DNA]</scope>
    <source>
        <strain evidence="7 8">Z-1701</strain>
    </source>
</reference>
<keyword evidence="2 5" id="KW-0812">Transmembrane</keyword>
<dbReference type="PANTHER" id="PTHR43229">
    <property type="entry name" value="NODULATION PROTEIN J"/>
    <property type="match status" value="1"/>
</dbReference>
<comment type="subcellular location">
    <subcellularLocation>
        <location evidence="5">Cell membrane</location>
        <topology evidence="5">Multi-pass membrane protein</topology>
    </subcellularLocation>
    <subcellularLocation>
        <location evidence="1">Membrane</location>
        <topology evidence="1">Multi-pass membrane protein</topology>
    </subcellularLocation>
</comment>
<evidence type="ECO:0000256" key="2">
    <source>
        <dbReference type="ARBA" id="ARBA00022692"/>
    </source>
</evidence>
<dbReference type="RefSeq" id="WP_160719593.1">
    <property type="nucleotide sequence ID" value="NZ_SUMG01000004.1"/>
</dbReference>
<evidence type="ECO:0000256" key="1">
    <source>
        <dbReference type="ARBA" id="ARBA00004141"/>
    </source>
</evidence>
<gene>
    <name evidence="7" type="ORF">ISALK_04615</name>
</gene>
<dbReference type="InterPro" id="IPR013525">
    <property type="entry name" value="ABC2_TM"/>
</dbReference>
<evidence type="ECO:0000313" key="7">
    <source>
        <dbReference type="EMBL" id="NBG87776.1"/>
    </source>
</evidence>
<comment type="caution">
    <text evidence="7">The sequence shown here is derived from an EMBL/GenBank/DDBJ whole genome shotgun (WGS) entry which is preliminary data.</text>
</comment>
<keyword evidence="4 5" id="KW-0472">Membrane</keyword>
<name>A0AA44BEP8_9CLOT</name>
<keyword evidence="5" id="KW-0813">Transport</keyword>
<evidence type="ECO:0000256" key="4">
    <source>
        <dbReference type="ARBA" id="ARBA00023136"/>
    </source>
</evidence>
<dbReference type="Pfam" id="PF01061">
    <property type="entry name" value="ABC2_membrane"/>
    <property type="match status" value="1"/>
</dbReference>
<feature type="transmembrane region" description="Helical" evidence="5">
    <location>
        <begin position="53"/>
        <end position="74"/>
    </location>
</feature>
<dbReference type="EMBL" id="SUMG01000004">
    <property type="protein sequence ID" value="NBG87776.1"/>
    <property type="molecule type" value="Genomic_DNA"/>
</dbReference>
<dbReference type="PROSITE" id="PS51012">
    <property type="entry name" value="ABC_TM2"/>
    <property type="match status" value="1"/>
</dbReference>
<feature type="transmembrane region" description="Helical" evidence="5">
    <location>
        <begin position="20"/>
        <end position="41"/>
    </location>
</feature>
<dbReference type="InterPro" id="IPR047817">
    <property type="entry name" value="ABC2_TM_bact-type"/>
</dbReference>
<protein>
    <recommendedName>
        <fullName evidence="5">Transport permease protein</fullName>
    </recommendedName>
</protein>
<keyword evidence="5" id="KW-1003">Cell membrane</keyword>
<feature type="transmembrane region" description="Helical" evidence="5">
    <location>
        <begin position="130"/>
        <end position="154"/>
    </location>
</feature>
<dbReference type="Proteomes" id="UP000449710">
    <property type="component" value="Unassembled WGS sequence"/>
</dbReference>
<feature type="transmembrane region" description="Helical" evidence="5">
    <location>
        <begin position="212"/>
        <end position="231"/>
    </location>
</feature>
<dbReference type="GO" id="GO:0005886">
    <property type="term" value="C:plasma membrane"/>
    <property type="evidence" value="ECO:0007669"/>
    <property type="project" value="UniProtKB-SubCell"/>
</dbReference>
<comment type="similarity">
    <text evidence="5">Belongs to the ABC-2 integral membrane protein family.</text>
</comment>
<evidence type="ECO:0000313" key="8">
    <source>
        <dbReference type="Proteomes" id="UP000449710"/>
    </source>
</evidence>
<feature type="transmembrane region" description="Helical" evidence="5">
    <location>
        <begin position="95"/>
        <end position="118"/>
    </location>
</feature>
<organism evidence="7 8">
    <name type="scientific">Isachenkonia alkalipeptolytica</name>
    <dbReference type="NCBI Taxonomy" id="2565777"/>
    <lineage>
        <taxon>Bacteria</taxon>
        <taxon>Bacillati</taxon>
        <taxon>Bacillota</taxon>
        <taxon>Clostridia</taxon>
        <taxon>Eubacteriales</taxon>
        <taxon>Clostridiaceae</taxon>
        <taxon>Isachenkonia</taxon>
    </lineage>
</organism>
<sequence>MMKSYLFTLYLKTKLDLKSAEILITYYAVPLLFFLVMGAVFTSTMPEAKETLIASMAIFAVTMGALIGTPSGILEYMGTDLRKTFKSVGIPLHTIISTTVISGLVNLSVMSVVIFIIAPMAYDATRPQNLGVFILGLIAFTLTTLLIGILIGLYGKTTSQVTMLSQVIFLPSMMLSGIMFPLEMLPTPLEYAGMILPTTHGMKILSGNPLEVSSLLIILGMILGATGLIAYKLEKLKMDF</sequence>
<accession>A0AA44BEP8</accession>
<keyword evidence="3 5" id="KW-1133">Transmembrane helix</keyword>
<feature type="domain" description="ABC transmembrane type-2" evidence="6">
    <location>
        <begin position="17"/>
        <end position="239"/>
    </location>
</feature>
<dbReference type="AlphaFoldDB" id="A0AA44BEP8"/>
<feature type="transmembrane region" description="Helical" evidence="5">
    <location>
        <begin position="161"/>
        <end position="182"/>
    </location>
</feature>
<evidence type="ECO:0000256" key="5">
    <source>
        <dbReference type="RuleBase" id="RU361157"/>
    </source>
</evidence>